<evidence type="ECO:0000256" key="5">
    <source>
        <dbReference type="RuleBase" id="RU003888"/>
    </source>
</evidence>
<dbReference type="PANTHER" id="PTHR12934:SF11">
    <property type="entry name" value="LARGE RIBOSOMAL SUBUNIT PROTEIN UL15M"/>
    <property type="match status" value="1"/>
</dbReference>
<protein>
    <recommendedName>
        <fullName evidence="4">Large ribosomal subunit protein uL15</fullName>
    </recommendedName>
</protein>
<evidence type="ECO:0000313" key="9">
    <source>
        <dbReference type="Proteomes" id="UP001596039"/>
    </source>
</evidence>
<feature type="compositionally biased region" description="Basic and acidic residues" evidence="6">
    <location>
        <begin position="1"/>
        <end position="23"/>
    </location>
</feature>
<dbReference type="RefSeq" id="WP_386740502.1">
    <property type="nucleotide sequence ID" value="NZ_JBHSMG010000002.1"/>
</dbReference>
<comment type="subunit">
    <text evidence="4">Part of the 50S ribosomal subunit.</text>
</comment>
<sequence length="260" mass="26221">MAEEKKAAAPKAATEKAPAEKKATTAKAAAPKAAAEKTTAAKAAAPKKADAAKPAAEKASAPKAAAAKSATTAAAEKPAAAKPAAEKAPAAKAPAAEKAPAKAAAKKAAAPVEARPQILKAHHLRPAAGAKKAKTRVGRGEGSKGKTAGRGTKGTKARYQVRVGLEGGNLNSVMRAPKLRGFKNPFRVEYQVVNLDRLAELYPKGGDVTIGDLVAKGAVRKNEKVKVLGDGEIAVKLNVAVDKVSSSAEQKIVAAGGSIK</sequence>
<dbReference type="InterPro" id="IPR030878">
    <property type="entry name" value="Ribosomal_uL15"/>
</dbReference>
<feature type="compositionally biased region" description="Low complexity" evidence="6">
    <location>
        <begin position="25"/>
        <end position="111"/>
    </location>
</feature>
<dbReference type="Proteomes" id="UP001596039">
    <property type="component" value="Unassembled WGS sequence"/>
</dbReference>
<evidence type="ECO:0000256" key="4">
    <source>
        <dbReference type="HAMAP-Rule" id="MF_01341"/>
    </source>
</evidence>
<evidence type="ECO:0000256" key="6">
    <source>
        <dbReference type="SAM" id="MobiDB-lite"/>
    </source>
</evidence>
<reference evidence="9" key="1">
    <citation type="journal article" date="2019" name="Int. J. Syst. Evol. Microbiol.">
        <title>The Global Catalogue of Microorganisms (GCM) 10K type strain sequencing project: providing services to taxonomists for standard genome sequencing and annotation.</title>
        <authorList>
            <consortium name="The Broad Institute Genomics Platform"/>
            <consortium name="The Broad Institute Genome Sequencing Center for Infectious Disease"/>
            <person name="Wu L."/>
            <person name="Ma J."/>
        </authorList>
    </citation>
    <scope>NUCLEOTIDE SEQUENCE [LARGE SCALE GENOMIC DNA]</scope>
    <source>
        <strain evidence="9">CGMCC 4.6997</strain>
    </source>
</reference>
<feature type="compositionally biased region" description="Basic residues" evidence="6">
    <location>
        <begin position="120"/>
        <end position="137"/>
    </location>
</feature>
<evidence type="ECO:0000256" key="2">
    <source>
        <dbReference type="ARBA" id="ARBA00022980"/>
    </source>
</evidence>
<evidence type="ECO:0000313" key="8">
    <source>
        <dbReference type="EMBL" id="MFC5502800.1"/>
    </source>
</evidence>
<dbReference type="HAMAP" id="MF_01341">
    <property type="entry name" value="Ribosomal_uL15"/>
    <property type="match status" value="1"/>
</dbReference>
<dbReference type="InterPro" id="IPR021131">
    <property type="entry name" value="Ribosomal_uL15/eL18"/>
</dbReference>
<evidence type="ECO:0000256" key="1">
    <source>
        <dbReference type="ARBA" id="ARBA00007320"/>
    </source>
</evidence>
<evidence type="ECO:0000256" key="3">
    <source>
        <dbReference type="ARBA" id="ARBA00023274"/>
    </source>
</evidence>
<keyword evidence="4" id="KW-0694">RNA-binding</keyword>
<evidence type="ECO:0000259" key="7">
    <source>
        <dbReference type="Pfam" id="PF00828"/>
    </source>
</evidence>
<keyword evidence="9" id="KW-1185">Reference proteome</keyword>
<comment type="caution">
    <text evidence="8">The sequence shown here is derived from an EMBL/GenBank/DDBJ whole genome shotgun (WGS) entry which is preliminary data.</text>
</comment>
<dbReference type="SUPFAM" id="SSF52080">
    <property type="entry name" value="Ribosomal proteins L15p and L18e"/>
    <property type="match status" value="1"/>
</dbReference>
<dbReference type="NCBIfam" id="TIGR01071">
    <property type="entry name" value="rplO_bact"/>
    <property type="match status" value="1"/>
</dbReference>
<dbReference type="Gene3D" id="3.100.10.10">
    <property type="match status" value="1"/>
</dbReference>
<dbReference type="EMBL" id="JBHSMG010000002">
    <property type="protein sequence ID" value="MFC5502800.1"/>
    <property type="molecule type" value="Genomic_DNA"/>
</dbReference>
<organism evidence="8 9">
    <name type="scientific">Lysinimonas soli</name>
    <dbReference type="NCBI Taxonomy" id="1074233"/>
    <lineage>
        <taxon>Bacteria</taxon>
        <taxon>Bacillati</taxon>
        <taxon>Actinomycetota</taxon>
        <taxon>Actinomycetes</taxon>
        <taxon>Micrococcales</taxon>
        <taxon>Microbacteriaceae</taxon>
        <taxon>Lysinimonas</taxon>
    </lineage>
</organism>
<dbReference type="InterPro" id="IPR005749">
    <property type="entry name" value="Ribosomal_uL15_bac-type"/>
</dbReference>
<gene>
    <name evidence="4 8" type="primary">rplO</name>
    <name evidence="8" type="ORF">ACFPJ4_11170</name>
</gene>
<feature type="region of interest" description="Disordered" evidence="6">
    <location>
        <begin position="1"/>
        <end position="157"/>
    </location>
</feature>
<comment type="similarity">
    <text evidence="1 4 5">Belongs to the universal ribosomal protein uL15 family.</text>
</comment>
<name>A0ABW0NRU8_9MICO</name>
<accession>A0ABW0NRU8</accession>
<keyword evidence="4" id="KW-0699">rRNA-binding</keyword>
<keyword evidence="3 4" id="KW-0687">Ribonucleoprotein</keyword>
<dbReference type="InterPro" id="IPR036227">
    <property type="entry name" value="Ribosomal_uL15/eL18_sf"/>
</dbReference>
<dbReference type="Pfam" id="PF00828">
    <property type="entry name" value="Ribosomal_L27A"/>
    <property type="match status" value="1"/>
</dbReference>
<dbReference type="GO" id="GO:0005840">
    <property type="term" value="C:ribosome"/>
    <property type="evidence" value="ECO:0007669"/>
    <property type="project" value="UniProtKB-KW"/>
</dbReference>
<dbReference type="PROSITE" id="PS00475">
    <property type="entry name" value="RIBOSOMAL_L15"/>
    <property type="match status" value="1"/>
</dbReference>
<proteinExistence type="inferred from homology"/>
<dbReference type="PANTHER" id="PTHR12934">
    <property type="entry name" value="50S RIBOSOMAL PROTEIN L15"/>
    <property type="match status" value="1"/>
</dbReference>
<comment type="function">
    <text evidence="4">Binds to the 23S rRNA.</text>
</comment>
<dbReference type="InterPro" id="IPR001196">
    <property type="entry name" value="Ribosomal_uL15_CS"/>
</dbReference>
<keyword evidence="2 4" id="KW-0689">Ribosomal protein</keyword>
<feature type="domain" description="Large ribosomal subunit protein uL15/eL18" evidence="7">
    <location>
        <begin position="192"/>
        <end position="259"/>
    </location>
</feature>